<dbReference type="AlphaFoldDB" id="A0A165KW29"/>
<dbReference type="PANTHER" id="PTHR46825:SF15">
    <property type="entry name" value="BETA-LACTAMASE-RELATED DOMAIN-CONTAINING PROTEIN"/>
    <property type="match status" value="1"/>
</dbReference>
<comment type="similarity">
    <text evidence="1">Belongs to the peptidase S12 family.</text>
</comment>
<gene>
    <name evidence="3" type="ORF">EXIGLDRAFT_397335</name>
</gene>
<dbReference type="Pfam" id="PF00144">
    <property type="entry name" value="Beta-lactamase"/>
    <property type="match status" value="1"/>
</dbReference>
<evidence type="ECO:0000259" key="2">
    <source>
        <dbReference type="Pfam" id="PF00144"/>
    </source>
</evidence>
<dbReference type="EMBL" id="KV425936">
    <property type="protein sequence ID" value="KZV96977.1"/>
    <property type="molecule type" value="Genomic_DNA"/>
</dbReference>
<accession>A0A165KW29</accession>
<dbReference type="Gene3D" id="3.40.710.10">
    <property type="entry name" value="DD-peptidase/beta-lactamase superfamily"/>
    <property type="match status" value="1"/>
</dbReference>
<organism evidence="3 4">
    <name type="scientific">Exidia glandulosa HHB12029</name>
    <dbReference type="NCBI Taxonomy" id="1314781"/>
    <lineage>
        <taxon>Eukaryota</taxon>
        <taxon>Fungi</taxon>
        <taxon>Dikarya</taxon>
        <taxon>Basidiomycota</taxon>
        <taxon>Agaricomycotina</taxon>
        <taxon>Agaricomycetes</taxon>
        <taxon>Auriculariales</taxon>
        <taxon>Exidiaceae</taxon>
        <taxon>Exidia</taxon>
    </lineage>
</organism>
<sequence length="426" mass="45287">MSISLASWLPDSSQLLALLPNRDAVFAATRFESPPVARIHVRNGDGDELLTPAIDAFIKETLTFWNVTGGAAVAIVRRRADGSGAFDVATRGYGAAAQDGTPMTTETLLPIGSNSKLFCASSVGLLVSNSSVDLDWTSKVHQVLPEFALQDPVATERADLVDILSHRTGLPRHDFALSSPSPGKDPENFSLRSVKHLKMSAEFRQTWQYNNHMYNIGASLVANLSGVPYKDFVQEHLFDAAGLSSATLGLTAAAKDGKLAQGFFTVGENSTYPGQAFANYVSPGVETFVAGAGAVAASANDIALWLQVLLSGGKSPKTGRQVIPAEVLQKLEAGVMAVSPAAAPELSSPVYGLALISASYQGHQYIEHGGALTGYLSQITRFPNEGLGIAVLTNESPRGAYVHEAVKWRIAEELLGLPLRVDWNAR</sequence>
<keyword evidence="4" id="KW-1185">Reference proteome</keyword>
<dbReference type="PANTHER" id="PTHR46825">
    <property type="entry name" value="D-ALANYL-D-ALANINE-CARBOXYPEPTIDASE/ENDOPEPTIDASE AMPH"/>
    <property type="match status" value="1"/>
</dbReference>
<evidence type="ECO:0000313" key="4">
    <source>
        <dbReference type="Proteomes" id="UP000077266"/>
    </source>
</evidence>
<dbReference type="InterPro" id="IPR012338">
    <property type="entry name" value="Beta-lactam/transpept-like"/>
</dbReference>
<reference evidence="3 4" key="1">
    <citation type="journal article" date="2016" name="Mol. Biol. Evol.">
        <title>Comparative Genomics of Early-Diverging Mushroom-Forming Fungi Provides Insights into the Origins of Lignocellulose Decay Capabilities.</title>
        <authorList>
            <person name="Nagy L.G."/>
            <person name="Riley R."/>
            <person name="Tritt A."/>
            <person name="Adam C."/>
            <person name="Daum C."/>
            <person name="Floudas D."/>
            <person name="Sun H."/>
            <person name="Yadav J.S."/>
            <person name="Pangilinan J."/>
            <person name="Larsson K.H."/>
            <person name="Matsuura K."/>
            <person name="Barry K."/>
            <person name="Labutti K."/>
            <person name="Kuo R."/>
            <person name="Ohm R.A."/>
            <person name="Bhattacharya S.S."/>
            <person name="Shirouzu T."/>
            <person name="Yoshinaga Y."/>
            <person name="Martin F.M."/>
            <person name="Grigoriev I.V."/>
            <person name="Hibbett D.S."/>
        </authorList>
    </citation>
    <scope>NUCLEOTIDE SEQUENCE [LARGE SCALE GENOMIC DNA]</scope>
    <source>
        <strain evidence="3 4">HHB12029</strain>
    </source>
</reference>
<dbReference type="InParanoid" id="A0A165KW29"/>
<dbReference type="OrthoDB" id="5946976at2759"/>
<proteinExistence type="inferred from homology"/>
<dbReference type="STRING" id="1314781.A0A165KW29"/>
<dbReference type="Proteomes" id="UP000077266">
    <property type="component" value="Unassembled WGS sequence"/>
</dbReference>
<protein>
    <submittedName>
        <fullName evidence="3">Beta-lactamase/transpeptidase-like protein</fullName>
    </submittedName>
</protein>
<name>A0A165KW29_EXIGL</name>
<evidence type="ECO:0000313" key="3">
    <source>
        <dbReference type="EMBL" id="KZV96977.1"/>
    </source>
</evidence>
<dbReference type="InterPro" id="IPR050491">
    <property type="entry name" value="AmpC-like"/>
</dbReference>
<dbReference type="InterPro" id="IPR001466">
    <property type="entry name" value="Beta-lactam-related"/>
</dbReference>
<feature type="domain" description="Beta-lactamase-related" evidence="2">
    <location>
        <begin position="70"/>
        <end position="401"/>
    </location>
</feature>
<evidence type="ECO:0000256" key="1">
    <source>
        <dbReference type="ARBA" id="ARBA00038215"/>
    </source>
</evidence>
<dbReference type="SUPFAM" id="SSF56601">
    <property type="entry name" value="beta-lactamase/transpeptidase-like"/>
    <property type="match status" value="1"/>
</dbReference>